<keyword evidence="8" id="KW-0234">DNA repair</keyword>
<evidence type="ECO:0000256" key="2">
    <source>
        <dbReference type="ARBA" id="ARBA00005548"/>
    </source>
</evidence>
<sequence>MSEPEAGTSAASRADANQEQTDTSTPPSIEPRGNNNKPSIISNKSITLPQDDLPEINENFMKECEECHQDFLRSNLYRNFAVFICDDCRDPKGAHELITRTDAKTKYLLKDCDLDLRKPHLRYILKKNPYQSRGDMRLYLKFQIEERAIDVHGSEEKLEEELEKREERRTMKRQKTYDKKIKSLSMQVRSSLYKHKLGPHEHEFGEAICIDDDNDKYEKTCKTCNYKWVYEEL</sequence>
<dbReference type="GO" id="GO:0000110">
    <property type="term" value="C:nucleotide-excision repair factor 1 complex"/>
    <property type="evidence" value="ECO:0007669"/>
    <property type="project" value="TreeGrafter"/>
</dbReference>
<keyword evidence="5" id="KW-0863">Zinc-finger</keyword>
<feature type="compositionally biased region" description="Polar residues" evidence="10">
    <location>
        <begin position="9"/>
        <end position="27"/>
    </location>
</feature>
<keyword evidence="9" id="KW-0539">Nucleus</keyword>
<proteinExistence type="inferred from homology"/>
<evidence type="ECO:0000256" key="6">
    <source>
        <dbReference type="ARBA" id="ARBA00022833"/>
    </source>
</evidence>
<dbReference type="InterPro" id="IPR022652">
    <property type="entry name" value="Znf_XPA_CS"/>
</dbReference>
<evidence type="ECO:0000256" key="4">
    <source>
        <dbReference type="ARBA" id="ARBA00022763"/>
    </source>
</evidence>
<dbReference type="GO" id="GO:0070914">
    <property type="term" value="P:UV-damage excision repair"/>
    <property type="evidence" value="ECO:0007669"/>
    <property type="project" value="TreeGrafter"/>
</dbReference>
<dbReference type="SUPFAM" id="SSF57716">
    <property type="entry name" value="Glucocorticoid receptor-like (DNA-binding domain)"/>
    <property type="match status" value="1"/>
</dbReference>
<keyword evidence="3" id="KW-0479">Metal-binding</keyword>
<dbReference type="Pfam" id="PF05181">
    <property type="entry name" value="XPA_C"/>
    <property type="match status" value="1"/>
</dbReference>
<dbReference type="SUPFAM" id="SSF46955">
    <property type="entry name" value="Putative DNA-binding domain"/>
    <property type="match status" value="1"/>
</dbReference>
<evidence type="ECO:0000256" key="1">
    <source>
        <dbReference type="ARBA" id="ARBA00004123"/>
    </source>
</evidence>
<evidence type="ECO:0000256" key="8">
    <source>
        <dbReference type="ARBA" id="ARBA00023204"/>
    </source>
</evidence>
<dbReference type="GO" id="GO:0000715">
    <property type="term" value="P:nucleotide-excision repair, DNA damage recognition"/>
    <property type="evidence" value="ECO:0007669"/>
    <property type="project" value="TreeGrafter"/>
</dbReference>
<feature type="region of interest" description="Disordered" evidence="10">
    <location>
        <begin position="1"/>
        <end position="45"/>
    </location>
</feature>
<dbReference type="InterPro" id="IPR009061">
    <property type="entry name" value="DNA-bd_dom_put_sf"/>
</dbReference>
<keyword evidence="7" id="KW-0238">DNA-binding</keyword>
<evidence type="ECO:0000256" key="7">
    <source>
        <dbReference type="ARBA" id="ARBA00023125"/>
    </source>
</evidence>
<comment type="subcellular location">
    <subcellularLocation>
        <location evidence="1">Nucleus</location>
    </subcellularLocation>
</comment>
<evidence type="ECO:0000256" key="10">
    <source>
        <dbReference type="SAM" id="MobiDB-lite"/>
    </source>
</evidence>
<dbReference type="AlphaFoldDB" id="A0A6G1S5E1"/>
<dbReference type="EMBL" id="GGYP01000817">
    <property type="protein sequence ID" value="MDE45588.1"/>
    <property type="molecule type" value="Transcribed_RNA"/>
</dbReference>
<dbReference type="GO" id="GO:0003684">
    <property type="term" value="F:damaged DNA binding"/>
    <property type="evidence" value="ECO:0007669"/>
    <property type="project" value="InterPro"/>
</dbReference>
<dbReference type="Pfam" id="PF01286">
    <property type="entry name" value="XPA_N"/>
    <property type="match status" value="1"/>
</dbReference>
<dbReference type="GO" id="GO:1901255">
    <property type="term" value="P:nucleotide-excision repair involved in interstrand cross-link repair"/>
    <property type="evidence" value="ECO:0007669"/>
    <property type="project" value="TreeGrafter"/>
</dbReference>
<dbReference type="NCBIfam" id="TIGR00598">
    <property type="entry name" value="rad14"/>
    <property type="match status" value="1"/>
</dbReference>
<dbReference type="PANTHER" id="PTHR10142:SF0">
    <property type="entry name" value="DNA REPAIR PROTEIN COMPLEMENTING XP-A CELLS"/>
    <property type="match status" value="1"/>
</dbReference>
<dbReference type="InterPro" id="IPR037129">
    <property type="entry name" value="XPA_sf"/>
</dbReference>
<keyword evidence="4" id="KW-0227">DNA damage</keyword>
<organism evidence="12">
    <name type="scientific">Aceria tosichella</name>
    <name type="common">wheat curl mite</name>
    <dbReference type="NCBI Taxonomy" id="561515"/>
    <lineage>
        <taxon>Eukaryota</taxon>
        <taxon>Metazoa</taxon>
        <taxon>Ecdysozoa</taxon>
        <taxon>Arthropoda</taxon>
        <taxon>Chelicerata</taxon>
        <taxon>Arachnida</taxon>
        <taxon>Acari</taxon>
        <taxon>Acariformes</taxon>
        <taxon>Trombidiformes</taxon>
        <taxon>Prostigmata</taxon>
        <taxon>Eupodina</taxon>
        <taxon>Eriophyoidea</taxon>
        <taxon>Eriophyidae</taxon>
        <taxon>Eriophyinae</taxon>
        <taxon>Aceriini</taxon>
        <taxon>Aceria</taxon>
    </lineage>
</organism>
<evidence type="ECO:0000256" key="3">
    <source>
        <dbReference type="ARBA" id="ARBA00022723"/>
    </source>
</evidence>
<protein>
    <submittedName>
        <fullName evidence="12">DNA repair protein complementing XP-A cells</fullName>
    </submittedName>
</protein>
<dbReference type="InterPro" id="IPR022656">
    <property type="entry name" value="XPA_C"/>
</dbReference>
<feature type="compositionally biased region" description="Low complexity" evidence="10">
    <location>
        <begin position="34"/>
        <end position="45"/>
    </location>
</feature>
<keyword evidence="6" id="KW-0862">Zinc</keyword>
<evidence type="ECO:0000313" key="12">
    <source>
        <dbReference type="EMBL" id="MDE45588.1"/>
    </source>
</evidence>
<dbReference type="GO" id="GO:0006284">
    <property type="term" value="P:base-excision repair"/>
    <property type="evidence" value="ECO:0007669"/>
    <property type="project" value="TreeGrafter"/>
</dbReference>
<evidence type="ECO:0000259" key="11">
    <source>
        <dbReference type="Pfam" id="PF05181"/>
    </source>
</evidence>
<name>A0A6G1S5E1_9ACAR</name>
<reference evidence="12" key="1">
    <citation type="submission" date="2018-10" db="EMBL/GenBank/DDBJ databases">
        <title>Transcriptome assembly of Aceria tosichella (Wheat curl mite) Type 2.</title>
        <authorList>
            <person name="Scully E.D."/>
            <person name="Geib S.M."/>
            <person name="Palmer N.A."/>
            <person name="Gupta A.K."/>
            <person name="Sarath G."/>
            <person name="Tatineni S."/>
        </authorList>
    </citation>
    <scope>NUCLEOTIDE SEQUENCE</scope>
    <source>
        <strain evidence="12">LincolnNE</strain>
    </source>
</reference>
<evidence type="ECO:0000256" key="9">
    <source>
        <dbReference type="ARBA" id="ARBA00023242"/>
    </source>
</evidence>
<dbReference type="PANTHER" id="PTHR10142">
    <property type="entry name" value="DNA REPAIR PROTEIN COMPLEMENTING XP-A CELLS"/>
    <property type="match status" value="1"/>
</dbReference>
<comment type="similarity">
    <text evidence="2">Belongs to the XPA family.</text>
</comment>
<dbReference type="InterPro" id="IPR000465">
    <property type="entry name" value="XPA/RAD14"/>
</dbReference>
<feature type="domain" description="XPA C-terminal" evidence="11">
    <location>
        <begin position="95"/>
        <end position="144"/>
    </location>
</feature>
<dbReference type="GO" id="GO:0008270">
    <property type="term" value="F:zinc ion binding"/>
    <property type="evidence" value="ECO:0007669"/>
    <property type="project" value="UniProtKB-KW"/>
</dbReference>
<dbReference type="Gene3D" id="3.90.530.10">
    <property type="entry name" value="XPA C-terminal domain"/>
    <property type="match status" value="1"/>
</dbReference>
<gene>
    <name evidence="12" type="primary">XPA</name>
    <name evidence="12" type="ORF">g.17204</name>
</gene>
<evidence type="ECO:0000256" key="5">
    <source>
        <dbReference type="ARBA" id="ARBA00022771"/>
    </source>
</evidence>
<accession>A0A6G1S5E1</accession>